<evidence type="ECO:0000256" key="9">
    <source>
        <dbReference type="ARBA" id="ARBA00022777"/>
    </source>
</evidence>
<reference evidence="16" key="1">
    <citation type="submission" date="2016-10" db="EMBL/GenBank/DDBJ databases">
        <title>Sequence of Gallionella enrichment culture.</title>
        <authorList>
            <person name="Poehlein A."/>
            <person name="Muehling M."/>
            <person name="Daniel R."/>
        </authorList>
    </citation>
    <scope>NUCLEOTIDE SEQUENCE</scope>
</reference>
<evidence type="ECO:0000256" key="11">
    <source>
        <dbReference type="ARBA" id="ARBA00022989"/>
    </source>
</evidence>
<evidence type="ECO:0000256" key="4">
    <source>
        <dbReference type="ARBA" id="ARBA00022475"/>
    </source>
</evidence>
<dbReference type="SUPFAM" id="SSF55874">
    <property type="entry name" value="ATPase domain of HSP90 chaperone/DNA topoisomerase II/histidine kinase"/>
    <property type="match status" value="1"/>
</dbReference>
<dbReference type="SMART" id="SM00091">
    <property type="entry name" value="PAS"/>
    <property type="match status" value="1"/>
</dbReference>
<dbReference type="InterPro" id="IPR029151">
    <property type="entry name" value="Sensor-like_sf"/>
</dbReference>
<dbReference type="GO" id="GO:0005524">
    <property type="term" value="F:ATP binding"/>
    <property type="evidence" value="ECO:0007669"/>
    <property type="project" value="UniProtKB-KW"/>
</dbReference>
<organism evidence="16">
    <name type="scientific">mine drainage metagenome</name>
    <dbReference type="NCBI Taxonomy" id="410659"/>
    <lineage>
        <taxon>unclassified sequences</taxon>
        <taxon>metagenomes</taxon>
        <taxon>ecological metagenomes</taxon>
    </lineage>
</organism>
<dbReference type="Gene3D" id="3.30.450.20">
    <property type="entry name" value="PAS domain"/>
    <property type="match status" value="2"/>
</dbReference>
<dbReference type="SUPFAM" id="SSF55785">
    <property type="entry name" value="PYP-like sensor domain (PAS domain)"/>
    <property type="match status" value="1"/>
</dbReference>
<dbReference type="PANTHER" id="PTHR43065:SF42">
    <property type="entry name" value="TWO-COMPONENT SENSOR PPRA"/>
    <property type="match status" value="1"/>
</dbReference>
<keyword evidence="7 14" id="KW-0812">Transmembrane</keyword>
<dbReference type="FunFam" id="3.30.450.20:FF:000018">
    <property type="entry name" value="Sensor histidine kinase DcuS"/>
    <property type="match status" value="1"/>
</dbReference>
<dbReference type="GO" id="GO:0004673">
    <property type="term" value="F:protein histidine kinase activity"/>
    <property type="evidence" value="ECO:0007669"/>
    <property type="project" value="UniProtKB-EC"/>
</dbReference>
<dbReference type="SMART" id="SM00387">
    <property type="entry name" value="HATPase_c"/>
    <property type="match status" value="1"/>
</dbReference>
<gene>
    <name evidence="16" type="primary">dcuS</name>
    <name evidence="16" type="ORF">GALL_259090</name>
</gene>
<dbReference type="Pfam" id="PF02518">
    <property type="entry name" value="HATPase_c"/>
    <property type="match status" value="1"/>
</dbReference>
<dbReference type="InterPro" id="IPR005467">
    <property type="entry name" value="His_kinase_dom"/>
</dbReference>
<dbReference type="EC" id="2.7.13.3" evidence="3"/>
<accession>A0A1J5R8G1</accession>
<name>A0A1J5R8G1_9ZZZZ</name>
<evidence type="ECO:0000259" key="15">
    <source>
        <dbReference type="PROSITE" id="PS50109"/>
    </source>
</evidence>
<evidence type="ECO:0000256" key="14">
    <source>
        <dbReference type="SAM" id="Phobius"/>
    </source>
</evidence>
<dbReference type="Pfam" id="PF17203">
    <property type="entry name" value="sCache_3_2"/>
    <property type="match status" value="1"/>
</dbReference>
<keyword evidence="13 14" id="KW-0472">Membrane</keyword>
<comment type="subcellular location">
    <subcellularLocation>
        <location evidence="2">Cell membrane</location>
        <topology evidence="2">Multi-pass membrane protein</topology>
    </subcellularLocation>
</comment>
<comment type="catalytic activity">
    <reaction evidence="1">
        <text>ATP + protein L-histidine = ADP + protein N-phospho-L-histidine.</text>
        <dbReference type="EC" id="2.7.13.3"/>
    </reaction>
</comment>
<keyword evidence="9 16" id="KW-0418">Kinase</keyword>
<dbReference type="InterPro" id="IPR013767">
    <property type="entry name" value="PAS_fold"/>
</dbReference>
<dbReference type="SUPFAM" id="SSF103190">
    <property type="entry name" value="Sensory domain-like"/>
    <property type="match status" value="1"/>
</dbReference>
<dbReference type="PRINTS" id="PR00344">
    <property type="entry name" value="BCTRLSENSOR"/>
</dbReference>
<keyword evidence="4" id="KW-1003">Cell membrane</keyword>
<dbReference type="EMBL" id="MLJW01000239">
    <property type="protein sequence ID" value="OIQ92153.1"/>
    <property type="molecule type" value="Genomic_DNA"/>
</dbReference>
<dbReference type="GO" id="GO:0000160">
    <property type="term" value="P:phosphorelay signal transduction system"/>
    <property type="evidence" value="ECO:0007669"/>
    <property type="project" value="UniProtKB-KW"/>
</dbReference>
<dbReference type="AlphaFoldDB" id="A0A1J5R8G1"/>
<dbReference type="InterPro" id="IPR000014">
    <property type="entry name" value="PAS"/>
</dbReference>
<protein>
    <recommendedName>
        <fullName evidence="3">histidine kinase</fullName>
        <ecNumber evidence="3">2.7.13.3</ecNumber>
    </recommendedName>
</protein>
<evidence type="ECO:0000256" key="7">
    <source>
        <dbReference type="ARBA" id="ARBA00022692"/>
    </source>
</evidence>
<proteinExistence type="predicted"/>
<dbReference type="PANTHER" id="PTHR43065">
    <property type="entry name" value="SENSOR HISTIDINE KINASE"/>
    <property type="match status" value="1"/>
</dbReference>
<evidence type="ECO:0000256" key="3">
    <source>
        <dbReference type="ARBA" id="ARBA00012438"/>
    </source>
</evidence>
<dbReference type="InterPro" id="IPR036890">
    <property type="entry name" value="HATPase_C_sf"/>
</dbReference>
<dbReference type="CDD" id="cd18773">
    <property type="entry name" value="PDC1_HK_sensor"/>
    <property type="match status" value="1"/>
</dbReference>
<evidence type="ECO:0000256" key="8">
    <source>
        <dbReference type="ARBA" id="ARBA00022741"/>
    </source>
</evidence>
<dbReference type="InterPro" id="IPR035965">
    <property type="entry name" value="PAS-like_dom_sf"/>
</dbReference>
<keyword evidence="12" id="KW-0902">Two-component regulatory system</keyword>
<dbReference type="Pfam" id="PF14689">
    <property type="entry name" value="SPOB_a"/>
    <property type="match status" value="1"/>
</dbReference>
<evidence type="ECO:0000256" key="10">
    <source>
        <dbReference type="ARBA" id="ARBA00022840"/>
    </source>
</evidence>
<comment type="caution">
    <text evidence="16">The sequence shown here is derived from an EMBL/GenBank/DDBJ whole genome shotgun (WGS) entry which is preliminary data.</text>
</comment>
<evidence type="ECO:0000256" key="13">
    <source>
        <dbReference type="ARBA" id="ARBA00023136"/>
    </source>
</evidence>
<feature type="domain" description="Histidine kinase" evidence="15">
    <location>
        <begin position="349"/>
        <end position="532"/>
    </location>
</feature>
<dbReference type="Gene3D" id="3.30.565.10">
    <property type="entry name" value="Histidine kinase-like ATPase, C-terminal domain"/>
    <property type="match status" value="1"/>
</dbReference>
<feature type="transmembrane region" description="Helical" evidence="14">
    <location>
        <begin position="15"/>
        <end position="35"/>
    </location>
</feature>
<dbReference type="InterPro" id="IPR003594">
    <property type="entry name" value="HATPase_dom"/>
</dbReference>
<dbReference type="PROSITE" id="PS50109">
    <property type="entry name" value="HIS_KIN"/>
    <property type="match status" value="1"/>
</dbReference>
<keyword evidence="6 16" id="KW-0808">Transferase</keyword>
<evidence type="ECO:0000256" key="2">
    <source>
        <dbReference type="ARBA" id="ARBA00004651"/>
    </source>
</evidence>
<sequence length="542" mass="57299">MALIGERQRLSTQIFVLQIVIILLTVIAGFAVSVAQARRVLDQRTGETSLAIARTIASMPDIASGLTAPEPAFVIDPIAERIRVATGAAFIVIADRQGIRYSHPNPQLIGTSLLSDPDESVQSVLAGNTFVGVQSGSLGRSMRAKVPIRAADGSIVGLVSVGVLEAKVSSELAARLPESSVPPLLGLALGALGSLLLARRVKRQTFGLEPHDIAALLEQREAMLHSVREGALTIDSAGRVTLVNDEATRLIGIDSTALGRDLAEVAPPGRLRDVLTGQVTGRDEVVLVGDRIVVVNRMPVEVHGHPVGAIVTLRDRTELDGLLHELDDVRTLADALRAQEHEFANRLHVIGGLLELERYAEAVQFVNLNSSLHQELAAALVGQIGDPIVSALLLGKASVASERGITLRVSMLTDLPEGLVDSRSLVTILGNLIDNALDSAAQGGTGGHVDVSLGVQDSELTLRVHDSGPGIDPSLSAEIFREGFTTKVANGKGRRRGLGLALVTQAVRRHDGRVVVDNIDGAVFTVTLPVLHQQGIQEVLTP</sequence>
<evidence type="ECO:0000256" key="5">
    <source>
        <dbReference type="ARBA" id="ARBA00022553"/>
    </source>
</evidence>
<keyword evidence="5" id="KW-0597">Phosphoprotein</keyword>
<dbReference type="Gene3D" id="1.10.287.130">
    <property type="match status" value="1"/>
</dbReference>
<evidence type="ECO:0000256" key="6">
    <source>
        <dbReference type="ARBA" id="ARBA00022679"/>
    </source>
</evidence>
<evidence type="ECO:0000313" key="16">
    <source>
        <dbReference type="EMBL" id="OIQ92153.1"/>
    </source>
</evidence>
<dbReference type="Pfam" id="PF00989">
    <property type="entry name" value="PAS"/>
    <property type="match status" value="1"/>
</dbReference>
<evidence type="ECO:0000256" key="12">
    <source>
        <dbReference type="ARBA" id="ARBA00023012"/>
    </source>
</evidence>
<dbReference type="GO" id="GO:0006355">
    <property type="term" value="P:regulation of DNA-templated transcription"/>
    <property type="evidence" value="ECO:0007669"/>
    <property type="project" value="InterPro"/>
</dbReference>
<keyword evidence="11 14" id="KW-1133">Transmembrane helix</keyword>
<keyword evidence="8" id="KW-0547">Nucleotide-binding</keyword>
<dbReference type="InterPro" id="IPR033463">
    <property type="entry name" value="sCache_3"/>
</dbReference>
<keyword evidence="10" id="KW-0067">ATP-binding</keyword>
<dbReference type="InterPro" id="IPR039506">
    <property type="entry name" value="SPOB_a"/>
</dbReference>
<dbReference type="GO" id="GO:0005886">
    <property type="term" value="C:plasma membrane"/>
    <property type="evidence" value="ECO:0007669"/>
    <property type="project" value="UniProtKB-SubCell"/>
</dbReference>
<evidence type="ECO:0000256" key="1">
    <source>
        <dbReference type="ARBA" id="ARBA00000085"/>
    </source>
</evidence>
<dbReference type="InterPro" id="IPR004358">
    <property type="entry name" value="Sig_transdc_His_kin-like_C"/>
</dbReference>